<dbReference type="EMBL" id="VDCQ01000051">
    <property type="protein sequence ID" value="TNJ62936.1"/>
    <property type="molecule type" value="Genomic_DNA"/>
</dbReference>
<evidence type="ECO:0000313" key="2">
    <source>
        <dbReference type="EMBL" id="TNJ62936.1"/>
    </source>
</evidence>
<name>A0A5C4T219_9BACL</name>
<dbReference type="RefSeq" id="WP_139605620.1">
    <property type="nucleotide sequence ID" value="NZ_VDCQ01000051.1"/>
</dbReference>
<dbReference type="Proteomes" id="UP000307943">
    <property type="component" value="Unassembled WGS sequence"/>
</dbReference>
<keyword evidence="3" id="KW-1185">Reference proteome</keyword>
<feature type="region of interest" description="Disordered" evidence="1">
    <location>
        <begin position="1"/>
        <end position="22"/>
    </location>
</feature>
<reference evidence="2 3" key="1">
    <citation type="submission" date="2019-05" db="EMBL/GenBank/DDBJ databases">
        <title>We sequenced the genome of Paenibacillus hemerocallicola KCTC 33185 for further insight into its adaptation and study the phylogeny of Paenibacillus.</title>
        <authorList>
            <person name="Narsing Rao M.P."/>
        </authorList>
    </citation>
    <scope>NUCLEOTIDE SEQUENCE [LARGE SCALE GENOMIC DNA]</scope>
    <source>
        <strain evidence="2 3">KCTC 33185</strain>
    </source>
</reference>
<dbReference type="AlphaFoldDB" id="A0A5C4T219"/>
<accession>A0A5C4T219</accession>
<organism evidence="2 3">
    <name type="scientific">Paenibacillus hemerocallicola</name>
    <dbReference type="NCBI Taxonomy" id="1172614"/>
    <lineage>
        <taxon>Bacteria</taxon>
        <taxon>Bacillati</taxon>
        <taxon>Bacillota</taxon>
        <taxon>Bacilli</taxon>
        <taxon>Bacillales</taxon>
        <taxon>Paenibacillaceae</taxon>
        <taxon>Paenibacillus</taxon>
    </lineage>
</organism>
<evidence type="ECO:0000313" key="3">
    <source>
        <dbReference type="Proteomes" id="UP000307943"/>
    </source>
</evidence>
<comment type="caution">
    <text evidence="2">The sequence shown here is derived from an EMBL/GenBank/DDBJ whole genome shotgun (WGS) entry which is preliminary data.</text>
</comment>
<dbReference type="OrthoDB" id="2531614at2"/>
<gene>
    <name evidence="2" type="ORF">FE784_28335</name>
</gene>
<proteinExistence type="predicted"/>
<feature type="compositionally biased region" description="Polar residues" evidence="1">
    <location>
        <begin position="1"/>
        <end position="19"/>
    </location>
</feature>
<sequence>MNNSTSPLIGQTIASTSIESGGPEQTDFVQLLKEHNDTPDTLYAKVTGDRIAEVLVPFKGSRCAHYGFGKNRNDDFILFRNGAVSDLEPVALTTGGQGFAAVKRFDILQPWSNKEYAICVSPADSGCKHQWLPEHNQVGTVFAISQRIFFDDDENADWTKDEAFRPVQSVRIEQRMIGVHPDEPSAPLAEIDCTHTVDRNGVSVHSVIRWLRPVSIAAGYGMMFPAVGTFIDKLATGLGHVYEATATDRSKTNLIEDDRSLSYAVVHTPDGPDGEHDTIAAMTVRDIAATFRYGQAGRRRSGSVVWLEHRNESIQKLYPQVYDNHTVQPGETYEASGTYFIGELPAAKR</sequence>
<protein>
    <submittedName>
        <fullName evidence="2">Uncharacterized protein</fullName>
    </submittedName>
</protein>
<evidence type="ECO:0000256" key="1">
    <source>
        <dbReference type="SAM" id="MobiDB-lite"/>
    </source>
</evidence>